<keyword evidence="3" id="KW-1185">Reference proteome</keyword>
<dbReference type="Proteomes" id="UP000821837">
    <property type="component" value="Chromosome 1"/>
</dbReference>
<proteinExistence type="predicted"/>
<sequence>MLSGALRFGKAGATYSKVSQQKRRHKHEQQHSLRGQTSKTEGHVLSYFRDPEGPGRFSDERFAFWSSSTAVTEEGTQNTAVLPVPGQSPAQCGKKDEDVLRLPGRLAADELETDEQGSL</sequence>
<evidence type="ECO:0000313" key="2">
    <source>
        <dbReference type="EMBL" id="KAH7981716.1"/>
    </source>
</evidence>
<gene>
    <name evidence="2" type="ORF">HPB52_000962</name>
</gene>
<name>A0A9D4QHK3_RHISA</name>
<accession>A0A9D4QHK3</accession>
<protein>
    <submittedName>
        <fullName evidence="2">Uncharacterized protein</fullName>
    </submittedName>
</protein>
<evidence type="ECO:0000256" key="1">
    <source>
        <dbReference type="SAM" id="MobiDB-lite"/>
    </source>
</evidence>
<dbReference type="AlphaFoldDB" id="A0A9D4QHK3"/>
<reference evidence="2" key="2">
    <citation type="submission" date="2021-09" db="EMBL/GenBank/DDBJ databases">
        <authorList>
            <person name="Jia N."/>
            <person name="Wang J."/>
            <person name="Shi W."/>
            <person name="Du L."/>
            <person name="Sun Y."/>
            <person name="Zhan W."/>
            <person name="Jiang J."/>
            <person name="Wang Q."/>
            <person name="Zhang B."/>
            <person name="Ji P."/>
            <person name="Sakyi L.B."/>
            <person name="Cui X."/>
            <person name="Yuan T."/>
            <person name="Jiang B."/>
            <person name="Yang W."/>
            <person name="Lam T.T.-Y."/>
            <person name="Chang Q."/>
            <person name="Ding S."/>
            <person name="Wang X."/>
            <person name="Zhu J."/>
            <person name="Ruan X."/>
            <person name="Zhao L."/>
            <person name="Wei J."/>
            <person name="Que T."/>
            <person name="Du C."/>
            <person name="Cheng J."/>
            <person name="Dai P."/>
            <person name="Han X."/>
            <person name="Huang E."/>
            <person name="Gao Y."/>
            <person name="Liu J."/>
            <person name="Shao H."/>
            <person name="Ye R."/>
            <person name="Li L."/>
            <person name="Wei W."/>
            <person name="Wang X."/>
            <person name="Wang C."/>
            <person name="Huo Q."/>
            <person name="Li W."/>
            <person name="Guo W."/>
            <person name="Chen H."/>
            <person name="Chen S."/>
            <person name="Zhou L."/>
            <person name="Zhou L."/>
            <person name="Ni X."/>
            <person name="Tian J."/>
            <person name="Zhou Y."/>
            <person name="Sheng Y."/>
            <person name="Liu T."/>
            <person name="Pan Y."/>
            <person name="Xia L."/>
            <person name="Li J."/>
            <person name="Zhao F."/>
            <person name="Cao W."/>
        </authorList>
    </citation>
    <scope>NUCLEOTIDE SEQUENCE</scope>
    <source>
        <strain evidence="2">Rsan-2018</strain>
        <tissue evidence="2">Larvae</tissue>
    </source>
</reference>
<feature type="region of interest" description="Disordered" evidence="1">
    <location>
        <begin position="13"/>
        <end position="43"/>
    </location>
</feature>
<feature type="region of interest" description="Disordered" evidence="1">
    <location>
        <begin position="74"/>
        <end position="96"/>
    </location>
</feature>
<evidence type="ECO:0000313" key="3">
    <source>
        <dbReference type="Proteomes" id="UP000821837"/>
    </source>
</evidence>
<organism evidence="2 3">
    <name type="scientific">Rhipicephalus sanguineus</name>
    <name type="common">Brown dog tick</name>
    <name type="synonym">Ixodes sanguineus</name>
    <dbReference type="NCBI Taxonomy" id="34632"/>
    <lineage>
        <taxon>Eukaryota</taxon>
        <taxon>Metazoa</taxon>
        <taxon>Ecdysozoa</taxon>
        <taxon>Arthropoda</taxon>
        <taxon>Chelicerata</taxon>
        <taxon>Arachnida</taxon>
        <taxon>Acari</taxon>
        <taxon>Parasitiformes</taxon>
        <taxon>Ixodida</taxon>
        <taxon>Ixodoidea</taxon>
        <taxon>Ixodidae</taxon>
        <taxon>Rhipicephalinae</taxon>
        <taxon>Rhipicephalus</taxon>
        <taxon>Rhipicephalus</taxon>
    </lineage>
</organism>
<reference evidence="2" key="1">
    <citation type="journal article" date="2020" name="Cell">
        <title>Large-Scale Comparative Analyses of Tick Genomes Elucidate Their Genetic Diversity and Vector Capacities.</title>
        <authorList>
            <consortium name="Tick Genome and Microbiome Consortium (TIGMIC)"/>
            <person name="Jia N."/>
            <person name="Wang J."/>
            <person name="Shi W."/>
            <person name="Du L."/>
            <person name="Sun Y."/>
            <person name="Zhan W."/>
            <person name="Jiang J.F."/>
            <person name="Wang Q."/>
            <person name="Zhang B."/>
            <person name="Ji P."/>
            <person name="Bell-Sakyi L."/>
            <person name="Cui X.M."/>
            <person name="Yuan T.T."/>
            <person name="Jiang B.G."/>
            <person name="Yang W.F."/>
            <person name="Lam T.T."/>
            <person name="Chang Q.C."/>
            <person name="Ding S.J."/>
            <person name="Wang X.J."/>
            <person name="Zhu J.G."/>
            <person name="Ruan X.D."/>
            <person name="Zhao L."/>
            <person name="Wei J.T."/>
            <person name="Ye R.Z."/>
            <person name="Que T.C."/>
            <person name="Du C.H."/>
            <person name="Zhou Y.H."/>
            <person name="Cheng J.X."/>
            <person name="Dai P.F."/>
            <person name="Guo W.B."/>
            <person name="Han X.H."/>
            <person name="Huang E.J."/>
            <person name="Li L.F."/>
            <person name="Wei W."/>
            <person name="Gao Y.C."/>
            <person name="Liu J.Z."/>
            <person name="Shao H.Z."/>
            <person name="Wang X."/>
            <person name="Wang C.C."/>
            <person name="Yang T.C."/>
            <person name="Huo Q.B."/>
            <person name="Li W."/>
            <person name="Chen H.Y."/>
            <person name="Chen S.E."/>
            <person name="Zhou L.G."/>
            <person name="Ni X.B."/>
            <person name="Tian J.H."/>
            <person name="Sheng Y."/>
            <person name="Liu T."/>
            <person name="Pan Y.S."/>
            <person name="Xia L.Y."/>
            <person name="Li J."/>
            <person name="Zhao F."/>
            <person name="Cao W.C."/>
        </authorList>
    </citation>
    <scope>NUCLEOTIDE SEQUENCE</scope>
    <source>
        <strain evidence="2">Rsan-2018</strain>
    </source>
</reference>
<comment type="caution">
    <text evidence="2">The sequence shown here is derived from an EMBL/GenBank/DDBJ whole genome shotgun (WGS) entry which is preliminary data.</text>
</comment>
<dbReference type="EMBL" id="JABSTV010001245">
    <property type="protein sequence ID" value="KAH7981716.1"/>
    <property type="molecule type" value="Genomic_DNA"/>
</dbReference>